<feature type="domain" description="Histidine kinase" evidence="5">
    <location>
        <begin position="163"/>
        <end position="377"/>
    </location>
</feature>
<comment type="caution">
    <text evidence="7">The sequence shown here is derived from an EMBL/GenBank/DDBJ whole genome shotgun (WGS) entry which is preliminary data.</text>
</comment>
<dbReference type="SMART" id="SM00387">
    <property type="entry name" value="HATPase_c"/>
    <property type="match status" value="1"/>
</dbReference>
<dbReference type="InterPro" id="IPR003594">
    <property type="entry name" value="HATPase_dom"/>
</dbReference>
<reference evidence="8" key="1">
    <citation type="journal article" date="2020" name="MBio">
        <title>Horizontal gene transfer to a defensive symbiont with a reduced genome amongst a multipartite beetle microbiome.</title>
        <authorList>
            <person name="Waterworth S.C."/>
            <person name="Florez L.V."/>
            <person name="Rees E.R."/>
            <person name="Hertweck C."/>
            <person name="Kaltenpoth M."/>
            <person name="Kwan J.C."/>
        </authorList>
    </citation>
    <scope>NUCLEOTIDE SEQUENCE [LARGE SCALE GENOMIC DNA]</scope>
</reference>
<dbReference type="AlphaFoldDB" id="A0A7V8FS12"/>
<accession>A0A7V8FS12</accession>
<dbReference type="InterPro" id="IPR001789">
    <property type="entry name" value="Sig_transdc_resp-reg_receiver"/>
</dbReference>
<dbReference type="InterPro" id="IPR004358">
    <property type="entry name" value="Sig_transdc_His_kin-like_C"/>
</dbReference>
<organism evidence="7 8">
    <name type="scientific">Paracidovorax wautersii</name>
    <dbReference type="NCBI Taxonomy" id="1177982"/>
    <lineage>
        <taxon>Bacteria</taxon>
        <taxon>Pseudomonadati</taxon>
        <taxon>Pseudomonadota</taxon>
        <taxon>Betaproteobacteria</taxon>
        <taxon>Burkholderiales</taxon>
        <taxon>Comamonadaceae</taxon>
        <taxon>Paracidovorax</taxon>
    </lineage>
</organism>
<proteinExistence type="predicted"/>
<evidence type="ECO:0000256" key="1">
    <source>
        <dbReference type="ARBA" id="ARBA00000085"/>
    </source>
</evidence>
<comment type="catalytic activity">
    <reaction evidence="1">
        <text>ATP + protein L-histidine = ADP + protein N-phospho-L-histidine.</text>
        <dbReference type="EC" id="2.7.13.3"/>
    </reaction>
</comment>
<dbReference type="PANTHER" id="PTHR43547:SF2">
    <property type="entry name" value="HYBRID SIGNAL TRANSDUCTION HISTIDINE KINASE C"/>
    <property type="match status" value="1"/>
</dbReference>
<name>A0A7V8FS12_9BURK</name>
<dbReference type="SUPFAM" id="SSF47384">
    <property type="entry name" value="Homodimeric domain of signal transducing histidine kinase"/>
    <property type="match status" value="1"/>
</dbReference>
<dbReference type="InterPro" id="IPR005467">
    <property type="entry name" value="His_kinase_dom"/>
</dbReference>
<dbReference type="InterPro" id="IPR011006">
    <property type="entry name" value="CheY-like_superfamily"/>
</dbReference>
<dbReference type="PROSITE" id="PS50110">
    <property type="entry name" value="RESPONSE_REGULATORY"/>
    <property type="match status" value="1"/>
</dbReference>
<evidence type="ECO:0000313" key="8">
    <source>
        <dbReference type="Proteomes" id="UP000461670"/>
    </source>
</evidence>
<dbReference type="Pfam" id="PF00072">
    <property type="entry name" value="Response_reg"/>
    <property type="match status" value="1"/>
</dbReference>
<dbReference type="PROSITE" id="PS50109">
    <property type="entry name" value="HIS_KIN"/>
    <property type="match status" value="1"/>
</dbReference>
<dbReference type="Pfam" id="PF02518">
    <property type="entry name" value="HATPase_c"/>
    <property type="match status" value="1"/>
</dbReference>
<feature type="modified residue" description="4-aspartylphosphate" evidence="4">
    <location>
        <position position="66"/>
    </location>
</feature>
<dbReference type="InterPro" id="IPR036890">
    <property type="entry name" value="HATPase_C_sf"/>
</dbReference>
<dbReference type="CDD" id="cd00075">
    <property type="entry name" value="HATPase"/>
    <property type="match status" value="1"/>
</dbReference>
<dbReference type="CDD" id="cd00082">
    <property type="entry name" value="HisKA"/>
    <property type="match status" value="1"/>
</dbReference>
<protein>
    <recommendedName>
        <fullName evidence="2">histidine kinase</fullName>
        <ecNumber evidence="2">2.7.13.3</ecNumber>
    </recommendedName>
</protein>
<dbReference type="PRINTS" id="PR00344">
    <property type="entry name" value="BCTRLSENSOR"/>
</dbReference>
<dbReference type="SMART" id="SM00448">
    <property type="entry name" value="REC"/>
    <property type="match status" value="1"/>
</dbReference>
<dbReference type="SUPFAM" id="SSF55874">
    <property type="entry name" value="ATPase domain of HSP90 chaperone/DNA topoisomerase II/histidine kinase"/>
    <property type="match status" value="1"/>
</dbReference>
<dbReference type="InterPro" id="IPR003661">
    <property type="entry name" value="HisK_dim/P_dom"/>
</dbReference>
<feature type="domain" description="Response regulatory" evidence="6">
    <location>
        <begin position="16"/>
        <end position="134"/>
    </location>
</feature>
<dbReference type="GO" id="GO:0000155">
    <property type="term" value="F:phosphorelay sensor kinase activity"/>
    <property type="evidence" value="ECO:0007669"/>
    <property type="project" value="InterPro"/>
</dbReference>
<dbReference type="Gene3D" id="1.10.287.130">
    <property type="match status" value="1"/>
</dbReference>
<evidence type="ECO:0000259" key="6">
    <source>
        <dbReference type="PROSITE" id="PS50110"/>
    </source>
</evidence>
<dbReference type="SMART" id="SM00388">
    <property type="entry name" value="HisKA"/>
    <property type="match status" value="1"/>
</dbReference>
<keyword evidence="3 4" id="KW-0597">Phosphoprotein</keyword>
<dbReference type="Gene3D" id="3.40.50.2300">
    <property type="match status" value="1"/>
</dbReference>
<evidence type="ECO:0000256" key="4">
    <source>
        <dbReference type="PROSITE-ProRule" id="PRU00169"/>
    </source>
</evidence>
<evidence type="ECO:0000256" key="3">
    <source>
        <dbReference type="ARBA" id="ARBA00022553"/>
    </source>
</evidence>
<evidence type="ECO:0000256" key="2">
    <source>
        <dbReference type="ARBA" id="ARBA00012438"/>
    </source>
</evidence>
<gene>
    <name evidence="7" type="primary">bphP</name>
    <name evidence="7" type="ORF">GAK30_00393</name>
</gene>
<dbReference type="EC" id="2.7.13.3" evidence="2"/>
<sequence length="378" mass="41891">MEPLQATHSPRKITVKCLLVDDRPENLLALSALLEDELDVEILQATSGQQALELALQHDLALALLDVQMPEMDGFELAELLRGSERTRHIPLIFVTAGAHNASRMFQGYETGAVDFLFKPIEPSILQMKARVFFDLYRTKRQLAEELAERTETLRLAETFSAILGHDLRSPLSVIQMMATLLQRKSDDPSVQQKAQQIANCGRLMSRMIADILDLSRARLGNGLPIARQSIDAQALIAPLIEHKRTLHPQATITDHYQGDQQVHWDPDRITQLVTNLVNNAARHGNPTEPVEVVVDGGAGHEVVITVRNGGAIAPDILPHVFEPFRRAKNTDSSEGLGLGLGLYIVWEIARSHGGNVTAEATADDHTVMRVRLPRRVD</sequence>
<dbReference type="InterPro" id="IPR036097">
    <property type="entry name" value="HisK_dim/P_sf"/>
</dbReference>
<dbReference type="EMBL" id="WNDQ01000003">
    <property type="protein sequence ID" value="KAF1023729.1"/>
    <property type="molecule type" value="Genomic_DNA"/>
</dbReference>
<dbReference type="SUPFAM" id="SSF52172">
    <property type="entry name" value="CheY-like"/>
    <property type="match status" value="1"/>
</dbReference>
<evidence type="ECO:0000259" key="5">
    <source>
        <dbReference type="PROSITE" id="PS50109"/>
    </source>
</evidence>
<dbReference type="Gene3D" id="3.30.565.10">
    <property type="entry name" value="Histidine kinase-like ATPase, C-terminal domain"/>
    <property type="match status" value="1"/>
</dbReference>
<dbReference type="Proteomes" id="UP000461670">
    <property type="component" value="Unassembled WGS sequence"/>
</dbReference>
<evidence type="ECO:0000313" key="7">
    <source>
        <dbReference type="EMBL" id="KAF1023729.1"/>
    </source>
</evidence>
<dbReference type="PANTHER" id="PTHR43547">
    <property type="entry name" value="TWO-COMPONENT HISTIDINE KINASE"/>
    <property type="match status" value="1"/>
</dbReference>
<dbReference type="Pfam" id="PF00512">
    <property type="entry name" value="HisKA"/>
    <property type="match status" value="1"/>
</dbReference>